<dbReference type="Proteomes" id="UP000223749">
    <property type="component" value="Chromosome"/>
</dbReference>
<dbReference type="Gene3D" id="1.20.120.450">
    <property type="entry name" value="dinb family like domain"/>
    <property type="match status" value="1"/>
</dbReference>
<gene>
    <name evidence="2" type="ORF">CPT03_13930</name>
</gene>
<evidence type="ECO:0000313" key="3">
    <source>
        <dbReference type="Proteomes" id="UP000223749"/>
    </source>
</evidence>
<sequence length="155" mass="17703">MENYLFNTIRQTRKNFIQLIETSTVEELNEVPAGFNNNMIWNFGHIIVSQQLLCYKLAGLTPSIDPQYILSYQKGTKPEKFITAEEINNLKELMLNTIDELATDLSNNVFVNYHGFITSYGVELNSTAEAIQFFPIHDAFHYGCASSIKKALNKK</sequence>
<organism evidence="2 3">
    <name type="scientific">Pedobacter ginsengisoli</name>
    <dbReference type="NCBI Taxonomy" id="363852"/>
    <lineage>
        <taxon>Bacteria</taxon>
        <taxon>Pseudomonadati</taxon>
        <taxon>Bacteroidota</taxon>
        <taxon>Sphingobacteriia</taxon>
        <taxon>Sphingobacteriales</taxon>
        <taxon>Sphingobacteriaceae</taxon>
        <taxon>Pedobacter</taxon>
    </lineage>
</organism>
<dbReference type="SUPFAM" id="SSF109854">
    <property type="entry name" value="DinB/YfiT-like putative metalloenzymes"/>
    <property type="match status" value="1"/>
</dbReference>
<dbReference type="EMBL" id="CP024091">
    <property type="protein sequence ID" value="ATP57491.1"/>
    <property type="molecule type" value="Genomic_DNA"/>
</dbReference>
<dbReference type="InterPro" id="IPR024775">
    <property type="entry name" value="DinB-like"/>
</dbReference>
<name>A0A2D1U7A6_9SPHI</name>
<dbReference type="AlphaFoldDB" id="A0A2D1U7A6"/>
<dbReference type="KEGG" id="pgs:CPT03_13930"/>
<accession>A0A2D1U7A6</accession>
<dbReference type="InterPro" id="IPR034660">
    <property type="entry name" value="DinB/YfiT-like"/>
</dbReference>
<keyword evidence="3" id="KW-1185">Reference proteome</keyword>
<dbReference type="RefSeq" id="WP_099439412.1">
    <property type="nucleotide sequence ID" value="NZ_CP024091.1"/>
</dbReference>
<reference evidence="2 3" key="1">
    <citation type="submission" date="2017-10" db="EMBL/GenBank/DDBJ databases">
        <title>Whole genome of Pedobacter ginsengisoli T01R-27 isolated from tomato rhizosphere.</title>
        <authorList>
            <person name="Weon H.-Y."/>
            <person name="Lee S.A."/>
            <person name="Sang M.K."/>
            <person name="Song J."/>
        </authorList>
    </citation>
    <scope>NUCLEOTIDE SEQUENCE [LARGE SCALE GENOMIC DNA]</scope>
    <source>
        <strain evidence="2 3">T01R-27</strain>
    </source>
</reference>
<protein>
    <recommendedName>
        <fullName evidence="1">DinB-like domain-containing protein</fullName>
    </recommendedName>
</protein>
<evidence type="ECO:0000313" key="2">
    <source>
        <dbReference type="EMBL" id="ATP57491.1"/>
    </source>
</evidence>
<dbReference type="OrthoDB" id="4295522at2"/>
<feature type="domain" description="DinB-like" evidence="1">
    <location>
        <begin position="9"/>
        <end position="144"/>
    </location>
</feature>
<proteinExistence type="predicted"/>
<dbReference type="Pfam" id="PF12867">
    <property type="entry name" value="DinB_2"/>
    <property type="match status" value="1"/>
</dbReference>
<evidence type="ECO:0000259" key="1">
    <source>
        <dbReference type="Pfam" id="PF12867"/>
    </source>
</evidence>